<evidence type="ECO:0000256" key="18">
    <source>
        <dbReference type="SAM" id="Phobius"/>
    </source>
</evidence>
<evidence type="ECO:0000256" key="12">
    <source>
        <dbReference type="ARBA" id="ARBA00023136"/>
    </source>
</evidence>
<keyword evidence="9" id="KW-0833">Ubl conjugation pathway</keyword>
<comment type="subcellular location">
    <subcellularLocation>
        <location evidence="2">Membrane</location>
        <topology evidence="2">Single-pass membrane protein</topology>
    </subcellularLocation>
</comment>
<keyword evidence="28" id="KW-1185">Reference proteome</keyword>
<keyword evidence="12 18" id="KW-0472">Membrane</keyword>
<proteinExistence type="inferred from homology"/>
<dbReference type="PROSITE" id="PS50089">
    <property type="entry name" value="ZF_RING_2"/>
    <property type="match status" value="1"/>
</dbReference>
<dbReference type="CDD" id="cd16461">
    <property type="entry name" value="RING-H2_EL5-like"/>
    <property type="match status" value="1"/>
</dbReference>
<dbReference type="Gramene" id="XM_028383596.1">
    <property type="protein sequence ID" value="XP_028239397.1"/>
    <property type="gene ID" value="LOC114418310"/>
</dbReference>
<evidence type="ECO:0000256" key="8">
    <source>
        <dbReference type="ARBA" id="ARBA00022771"/>
    </source>
</evidence>
<dbReference type="GO" id="GO:0061630">
    <property type="term" value="F:ubiquitin protein ligase activity"/>
    <property type="evidence" value="ECO:0007669"/>
    <property type="project" value="UniProtKB-EC"/>
</dbReference>
<dbReference type="Pfam" id="PF14380">
    <property type="entry name" value="WAK_assoc"/>
    <property type="match status" value="1"/>
</dbReference>
<evidence type="ECO:0000256" key="1">
    <source>
        <dbReference type="ARBA" id="ARBA00000900"/>
    </source>
</evidence>
<evidence type="ECO:0000256" key="4">
    <source>
        <dbReference type="ARBA" id="ARBA00022679"/>
    </source>
</evidence>
<dbReference type="GO" id="GO:0030247">
    <property type="term" value="F:polysaccharide binding"/>
    <property type="evidence" value="ECO:0007669"/>
    <property type="project" value="InterPro"/>
</dbReference>
<dbReference type="GO" id="GO:0016020">
    <property type="term" value="C:membrane"/>
    <property type="evidence" value="ECO:0007669"/>
    <property type="project" value="UniProtKB-SubCell"/>
</dbReference>
<dbReference type="InterPro" id="IPR032872">
    <property type="entry name" value="WAK_assoc_C"/>
</dbReference>
<evidence type="ECO:0000256" key="16">
    <source>
        <dbReference type="ARBA" id="ARBA00048679"/>
    </source>
</evidence>
<dbReference type="GO" id="GO:0004674">
    <property type="term" value="F:protein serine/threonine kinase activity"/>
    <property type="evidence" value="ECO:0007669"/>
    <property type="project" value="UniProtKB-EC"/>
</dbReference>
<dbReference type="EMBL" id="QZWG01000007">
    <property type="protein sequence ID" value="RZC01566.1"/>
    <property type="molecule type" value="Genomic_DNA"/>
</dbReference>
<evidence type="ECO:0000313" key="21">
    <source>
        <dbReference type="EMBL" id="RZC01561.1"/>
    </source>
</evidence>
<dbReference type="GO" id="GO:0008270">
    <property type="term" value="F:zinc ion binding"/>
    <property type="evidence" value="ECO:0007669"/>
    <property type="project" value="UniProtKB-KW"/>
</dbReference>
<evidence type="ECO:0000256" key="14">
    <source>
        <dbReference type="ARBA" id="ARBA00024209"/>
    </source>
</evidence>
<gene>
    <name evidence="24" type="ORF">D0Y65_016995</name>
</gene>
<comment type="caution">
    <text evidence="24">The sequence shown here is derived from an EMBL/GenBank/DDBJ whole genome shotgun (WGS) entry which is preliminary data.</text>
</comment>
<evidence type="ECO:0000256" key="13">
    <source>
        <dbReference type="ARBA" id="ARBA00023180"/>
    </source>
</evidence>
<comment type="catalytic activity">
    <reaction evidence="16">
        <text>L-seryl-[protein] + ATP = O-phospho-L-seryl-[protein] + ADP + H(+)</text>
        <dbReference type="Rhea" id="RHEA:17989"/>
        <dbReference type="Rhea" id="RHEA-COMP:9863"/>
        <dbReference type="Rhea" id="RHEA-COMP:11604"/>
        <dbReference type="ChEBI" id="CHEBI:15378"/>
        <dbReference type="ChEBI" id="CHEBI:29999"/>
        <dbReference type="ChEBI" id="CHEBI:30616"/>
        <dbReference type="ChEBI" id="CHEBI:83421"/>
        <dbReference type="ChEBI" id="CHEBI:456216"/>
        <dbReference type="EC" id="2.7.11.1"/>
    </reaction>
</comment>
<evidence type="ECO:0000256" key="10">
    <source>
        <dbReference type="ARBA" id="ARBA00022833"/>
    </source>
</evidence>
<protein>
    <submittedName>
        <fullName evidence="21">Putative RING-H2 finger protein ATL21A isoform A</fullName>
    </submittedName>
    <submittedName>
        <fullName evidence="22">Putative RING-H2 finger protein ATL21A isoform B</fullName>
    </submittedName>
    <submittedName>
        <fullName evidence="23">Putative RING-H2 finger protein ATL21A isoform C</fullName>
    </submittedName>
    <submittedName>
        <fullName evidence="24">Putative RING-H2 finger protein ATL21A isoform D</fullName>
    </submittedName>
    <submittedName>
        <fullName evidence="25">Putative RING-H2 finger protein ATL21A isoform E</fullName>
    </submittedName>
    <submittedName>
        <fullName evidence="26">Putative RING-H2 finger protein ATL21A isoform F</fullName>
        <ecNumber evidence="21 22">2.7.11.1</ecNumber>
    </submittedName>
    <submittedName>
        <fullName evidence="27">Putative RING-H2 finger protein ATL21A isoform G</fullName>
    </submittedName>
</protein>
<feature type="transmembrane region" description="Helical" evidence="18">
    <location>
        <begin position="237"/>
        <end position="262"/>
    </location>
</feature>
<dbReference type="InterPro" id="IPR013083">
    <property type="entry name" value="Znf_RING/FYVE/PHD"/>
</dbReference>
<evidence type="ECO:0000313" key="26">
    <source>
        <dbReference type="EMBL" id="RZC01566.1"/>
    </source>
</evidence>
<keyword evidence="8 17" id="KW-0863">Zinc-finger</keyword>
<evidence type="ECO:0000313" key="23">
    <source>
        <dbReference type="EMBL" id="RZC01563.1"/>
    </source>
</evidence>
<dbReference type="PANTHER" id="PTHR46279">
    <property type="entry name" value="RING/U-BOX SUPERFAMILY PROTEIN"/>
    <property type="match status" value="1"/>
</dbReference>
<evidence type="ECO:0000256" key="5">
    <source>
        <dbReference type="ARBA" id="ARBA00022692"/>
    </source>
</evidence>
<evidence type="ECO:0000256" key="17">
    <source>
        <dbReference type="PROSITE-ProRule" id="PRU00175"/>
    </source>
</evidence>
<dbReference type="EMBL" id="QZWG01000007">
    <property type="protein sequence ID" value="RZC01561.1"/>
    <property type="molecule type" value="Genomic_DNA"/>
</dbReference>
<dbReference type="SMART" id="SM00744">
    <property type="entry name" value="RINGv"/>
    <property type="match status" value="1"/>
</dbReference>
<evidence type="ECO:0000313" key="22">
    <source>
        <dbReference type="EMBL" id="RZC01562.1"/>
    </source>
</evidence>
<dbReference type="InterPro" id="IPR001841">
    <property type="entry name" value="Znf_RING"/>
</dbReference>
<dbReference type="SMR" id="A0A445JSV1"/>
<evidence type="ECO:0000313" key="25">
    <source>
        <dbReference type="EMBL" id="RZC01565.1"/>
    </source>
</evidence>
<feature type="signal peptide" evidence="19">
    <location>
        <begin position="1"/>
        <end position="18"/>
    </location>
</feature>
<evidence type="ECO:0000256" key="7">
    <source>
        <dbReference type="ARBA" id="ARBA00022729"/>
    </source>
</evidence>
<reference evidence="24 28" key="1">
    <citation type="submission" date="2018-09" db="EMBL/GenBank/DDBJ databases">
        <title>A high-quality reference genome of wild soybean provides a powerful tool to mine soybean genomes.</title>
        <authorList>
            <person name="Xie M."/>
            <person name="Chung C.Y.L."/>
            <person name="Li M.-W."/>
            <person name="Wong F.-L."/>
            <person name="Chan T.-F."/>
            <person name="Lam H.-M."/>
        </authorList>
    </citation>
    <scope>NUCLEOTIDE SEQUENCE [LARGE SCALE GENOMIC DNA]</scope>
    <source>
        <strain evidence="28">cv. W05</strain>
        <tissue evidence="24">Hypocotyl of etiolated seedlings</tissue>
    </source>
</reference>
<dbReference type="EMBL" id="QZWG01000007">
    <property type="protein sequence ID" value="RZC01563.1"/>
    <property type="molecule type" value="Genomic_DNA"/>
</dbReference>
<dbReference type="EMBL" id="QZWG01000007">
    <property type="protein sequence ID" value="RZC01567.1"/>
    <property type="molecule type" value="Genomic_DNA"/>
</dbReference>
<organism evidence="24 28">
    <name type="scientific">Glycine soja</name>
    <name type="common">Wild soybean</name>
    <dbReference type="NCBI Taxonomy" id="3848"/>
    <lineage>
        <taxon>Eukaryota</taxon>
        <taxon>Viridiplantae</taxon>
        <taxon>Streptophyta</taxon>
        <taxon>Embryophyta</taxon>
        <taxon>Tracheophyta</taxon>
        <taxon>Spermatophyta</taxon>
        <taxon>Magnoliopsida</taxon>
        <taxon>eudicotyledons</taxon>
        <taxon>Gunneridae</taxon>
        <taxon>Pentapetalae</taxon>
        <taxon>rosids</taxon>
        <taxon>fabids</taxon>
        <taxon>Fabales</taxon>
        <taxon>Fabaceae</taxon>
        <taxon>Papilionoideae</taxon>
        <taxon>50 kb inversion clade</taxon>
        <taxon>NPAAA clade</taxon>
        <taxon>indigoferoid/millettioid clade</taxon>
        <taxon>Phaseoleae</taxon>
        <taxon>Glycine</taxon>
        <taxon>Glycine subgen. Soja</taxon>
    </lineage>
</organism>
<comment type="catalytic activity">
    <reaction evidence="15">
        <text>L-threonyl-[protein] + ATP = O-phospho-L-threonyl-[protein] + ADP + H(+)</text>
        <dbReference type="Rhea" id="RHEA:46608"/>
        <dbReference type="Rhea" id="RHEA-COMP:11060"/>
        <dbReference type="Rhea" id="RHEA-COMP:11605"/>
        <dbReference type="ChEBI" id="CHEBI:15378"/>
        <dbReference type="ChEBI" id="CHEBI:30013"/>
        <dbReference type="ChEBI" id="CHEBI:30616"/>
        <dbReference type="ChEBI" id="CHEBI:61977"/>
        <dbReference type="ChEBI" id="CHEBI:456216"/>
        <dbReference type="EC" id="2.7.11.1"/>
    </reaction>
</comment>
<dbReference type="Proteomes" id="UP000289340">
    <property type="component" value="Chromosome 7"/>
</dbReference>
<feature type="domain" description="RING-type" evidence="20">
    <location>
        <begin position="315"/>
        <end position="357"/>
    </location>
</feature>
<dbReference type="EC" id="2.7.11.1" evidence="21 22"/>
<keyword evidence="7 19" id="KW-0732">Signal</keyword>
<evidence type="ECO:0000256" key="3">
    <source>
        <dbReference type="ARBA" id="ARBA00004906"/>
    </source>
</evidence>
<comment type="catalytic activity">
    <reaction evidence="1">
        <text>S-ubiquitinyl-[E2 ubiquitin-conjugating enzyme]-L-cysteine + [acceptor protein]-L-lysine = [E2 ubiquitin-conjugating enzyme]-L-cysteine + N(6)-ubiquitinyl-[acceptor protein]-L-lysine.</text>
        <dbReference type="EC" id="2.3.2.27"/>
    </reaction>
</comment>
<accession>A0A445JSV1</accession>
<evidence type="ECO:0000256" key="15">
    <source>
        <dbReference type="ARBA" id="ARBA00047899"/>
    </source>
</evidence>
<dbReference type="InterPro" id="IPR046948">
    <property type="entry name" value="ATL20-22-like"/>
</dbReference>
<dbReference type="InterPro" id="IPR025287">
    <property type="entry name" value="WAK_GUB"/>
</dbReference>
<dbReference type="EMBL" id="QZWG01000007">
    <property type="protein sequence ID" value="RZC01562.1"/>
    <property type="molecule type" value="Genomic_DNA"/>
</dbReference>
<dbReference type="EMBL" id="QZWG01000007">
    <property type="protein sequence ID" value="RZC01564.1"/>
    <property type="molecule type" value="Genomic_DNA"/>
</dbReference>
<dbReference type="SUPFAM" id="SSF57850">
    <property type="entry name" value="RING/U-box"/>
    <property type="match status" value="1"/>
</dbReference>
<evidence type="ECO:0000256" key="2">
    <source>
        <dbReference type="ARBA" id="ARBA00004167"/>
    </source>
</evidence>
<dbReference type="AlphaFoldDB" id="A0A445JSV1"/>
<evidence type="ECO:0000256" key="9">
    <source>
        <dbReference type="ARBA" id="ARBA00022786"/>
    </source>
</evidence>
<keyword evidence="10" id="KW-0862">Zinc</keyword>
<dbReference type="PANTHER" id="PTHR46279:SF2">
    <property type="entry name" value="RING-H2 FINGER PROTEIN ATL21A-RELATED"/>
    <property type="match status" value="1"/>
</dbReference>
<evidence type="ECO:0000313" key="28">
    <source>
        <dbReference type="Proteomes" id="UP000289340"/>
    </source>
</evidence>
<name>A0A445JSV1_GLYSO</name>
<evidence type="ECO:0000256" key="11">
    <source>
        <dbReference type="ARBA" id="ARBA00022989"/>
    </source>
</evidence>
<sequence length="372" mass="41451">MGILEVLFPFFVFPVIYAVATSNDCQFSVCGNNSVLIRFPFQLDGDRNPYCGYPGFNLTCTNNSKTVLKLPYSGAFYVRSINYLTQKIQVYDPDDCLPKRLLTLNVSGSPFIPTFTRDYTFLSCPFQNAGSQFIPIDCLSNSTNFVSAVPTLNLTNPLPESCNVITRVSVPVSGPEQQYEENHRDELSEDLRLTWDRPDCRYCESGQQLCGFDPDNNGQLFCFPGYQTVTSRRGAQVFRIITFCIAGPAAVIAIVMACCVCYKDRLTNRSALAATISPVPQIATTGLDESTIESYEKMVVGESRRVPGPNNNGCCWICLSEYNSKETIRLIPECKHCFHADCIDEWLRINTTCPVCRNSPSPSPLHVTSIDP</sequence>
<keyword evidence="6" id="KW-0479">Metal-binding</keyword>
<keyword evidence="11 18" id="KW-1133">Transmembrane helix</keyword>
<dbReference type="InterPro" id="IPR011016">
    <property type="entry name" value="Znf_RING-CH"/>
</dbReference>
<keyword evidence="4 24" id="KW-0808">Transferase</keyword>
<comment type="similarity">
    <text evidence="14">Belongs to the RING-type zinc finger family. ATL subfamily.</text>
</comment>
<keyword evidence="13" id="KW-0325">Glycoprotein</keyword>
<evidence type="ECO:0000256" key="6">
    <source>
        <dbReference type="ARBA" id="ARBA00022723"/>
    </source>
</evidence>
<dbReference type="SMART" id="SM00184">
    <property type="entry name" value="RING"/>
    <property type="match status" value="1"/>
</dbReference>
<dbReference type="EMBL" id="QZWG01000007">
    <property type="protein sequence ID" value="RZC01565.1"/>
    <property type="molecule type" value="Genomic_DNA"/>
</dbReference>
<feature type="chain" id="PRO_5033822476" evidence="19">
    <location>
        <begin position="19"/>
        <end position="372"/>
    </location>
</feature>
<dbReference type="Pfam" id="PF13639">
    <property type="entry name" value="zf-RING_2"/>
    <property type="match status" value="1"/>
</dbReference>
<dbReference type="Pfam" id="PF13947">
    <property type="entry name" value="GUB_WAK_bind"/>
    <property type="match status" value="1"/>
</dbReference>
<comment type="pathway">
    <text evidence="3">Protein modification; protein ubiquitination.</text>
</comment>
<evidence type="ECO:0000313" key="27">
    <source>
        <dbReference type="EMBL" id="RZC01567.1"/>
    </source>
</evidence>
<evidence type="ECO:0000259" key="20">
    <source>
        <dbReference type="PROSITE" id="PS50089"/>
    </source>
</evidence>
<keyword evidence="5 18" id="KW-0812">Transmembrane</keyword>
<evidence type="ECO:0000313" key="24">
    <source>
        <dbReference type="EMBL" id="RZC01564.1"/>
    </source>
</evidence>
<evidence type="ECO:0000256" key="19">
    <source>
        <dbReference type="SAM" id="SignalP"/>
    </source>
</evidence>
<dbReference type="Gene3D" id="3.30.40.10">
    <property type="entry name" value="Zinc/RING finger domain, C3HC4 (zinc finger)"/>
    <property type="match status" value="1"/>
</dbReference>